<evidence type="ECO:0000256" key="1">
    <source>
        <dbReference type="ARBA" id="ARBA00004418"/>
    </source>
</evidence>
<dbReference type="Gene3D" id="2.30.30.760">
    <property type="match status" value="1"/>
</dbReference>
<dbReference type="NCBIfam" id="TIGR03170">
    <property type="entry name" value="flgA_cterm"/>
    <property type="match status" value="1"/>
</dbReference>
<protein>
    <submittedName>
        <fullName evidence="6">Flagella basal body P-ring formation protein FlgA</fullName>
    </submittedName>
</protein>
<dbReference type="InterPro" id="IPR017585">
    <property type="entry name" value="SAF_FlgA"/>
</dbReference>
<sequence length="323" mass="34020">MTIHLALRLLPACGLACAAQAWAAEIVLDLRDEVLLAQPRARLADVARVHAPDAALRQALEALPVASAPLAGQVERRSRIELEAALKGQPAMRGHSIAWQGAAGVRMRTESVALDGARLAEAAGDHLRQHYGAGYERFEARPVAAVPDVAVPVGPLRLVARPLDRPRPAARVAVWVDVLVRDTVYRSVVVPMSVAAWRQVYVAKRAASEGAAAAGDFEWRARDVAALADDPAEAADLAPGARLRQPVAPGQILLRKQLAPGGMVLRGERVRLLAGADGIRIETSAVAEADAALGQPVKVRPGADGAAVMARVTAPGVVSLEER</sequence>
<dbReference type="InterPro" id="IPR013974">
    <property type="entry name" value="SAF"/>
</dbReference>
<dbReference type="PANTHER" id="PTHR36307:SF1">
    <property type="entry name" value="FLAGELLA BASAL BODY P-RING FORMATION PROTEIN FLGA"/>
    <property type="match status" value="1"/>
</dbReference>
<dbReference type="EMBL" id="FPBO01000054">
    <property type="protein sequence ID" value="SFV16667.1"/>
    <property type="molecule type" value="Genomic_DNA"/>
</dbReference>
<evidence type="ECO:0000256" key="3">
    <source>
        <dbReference type="ARBA" id="ARBA00022764"/>
    </source>
</evidence>
<evidence type="ECO:0000256" key="4">
    <source>
        <dbReference type="SAM" id="SignalP"/>
    </source>
</evidence>
<keyword evidence="6" id="KW-0966">Cell projection</keyword>
<keyword evidence="7" id="KW-1185">Reference proteome</keyword>
<organism evidence="6 7">
    <name type="scientific">Pseudoduganella namucuonensis</name>
    <dbReference type="NCBI Taxonomy" id="1035707"/>
    <lineage>
        <taxon>Bacteria</taxon>
        <taxon>Pseudomonadati</taxon>
        <taxon>Pseudomonadota</taxon>
        <taxon>Betaproteobacteria</taxon>
        <taxon>Burkholderiales</taxon>
        <taxon>Oxalobacteraceae</taxon>
        <taxon>Telluria group</taxon>
        <taxon>Pseudoduganella</taxon>
    </lineage>
</organism>
<dbReference type="PANTHER" id="PTHR36307">
    <property type="entry name" value="FLAGELLA BASAL BODY P-RING FORMATION PROTEIN FLGA"/>
    <property type="match status" value="1"/>
</dbReference>
<evidence type="ECO:0000259" key="5">
    <source>
        <dbReference type="SMART" id="SM00858"/>
    </source>
</evidence>
<feature type="domain" description="SAF" evidence="5">
    <location>
        <begin position="198"/>
        <end position="259"/>
    </location>
</feature>
<dbReference type="STRING" id="1035707.SAMN05216552_105428"/>
<dbReference type="AlphaFoldDB" id="A0A1I7M473"/>
<evidence type="ECO:0000313" key="7">
    <source>
        <dbReference type="Proteomes" id="UP000199391"/>
    </source>
</evidence>
<accession>A0A1I7M473</accession>
<dbReference type="GO" id="GO:0042597">
    <property type="term" value="C:periplasmic space"/>
    <property type="evidence" value="ECO:0007669"/>
    <property type="project" value="UniProtKB-SubCell"/>
</dbReference>
<keyword evidence="2 4" id="KW-0732">Signal</keyword>
<feature type="chain" id="PRO_5011797240" evidence="4">
    <location>
        <begin position="24"/>
        <end position="323"/>
    </location>
</feature>
<keyword evidence="6" id="KW-0969">Cilium</keyword>
<dbReference type="SMART" id="SM00858">
    <property type="entry name" value="SAF"/>
    <property type="match status" value="1"/>
</dbReference>
<evidence type="ECO:0000313" key="6">
    <source>
        <dbReference type="EMBL" id="SFV16667.1"/>
    </source>
</evidence>
<gene>
    <name evidence="6" type="ORF">SAMN05216552_105428</name>
</gene>
<dbReference type="GO" id="GO:0044780">
    <property type="term" value="P:bacterial-type flagellum assembly"/>
    <property type="evidence" value="ECO:0007669"/>
    <property type="project" value="InterPro"/>
</dbReference>
<keyword evidence="6" id="KW-0282">Flagellum</keyword>
<dbReference type="Pfam" id="PF13144">
    <property type="entry name" value="ChapFlgA"/>
    <property type="match status" value="1"/>
</dbReference>
<evidence type="ECO:0000256" key="2">
    <source>
        <dbReference type="ARBA" id="ARBA00022729"/>
    </source>
</evidence>
<dbReference type="Proteomes" id="UP000199391">
    <property type="component" value="Unassembled WGS sequence"/>
</dbReference>
<feature type="signal peptide" evidence="4">
    <location>
        <begin position="1"/>
        <end position="23"/>
    </location>
</feature>
<comment type="subcellular location">
    <subcellularLocation>
        <location evidence="1">Periplasm</location>
    </subcellularLocation>
</comment>
<dbReference type="InterPro" id="IPR039246">
    <property type="entry name" value="Flagellar_FlgA"/>
</dbReference>
<keyword evidence="3" id="KW-0574">Periplasm</keyword>
<dbReference type="RefSeq" id="WP_093560988.1">
    <property type="nucleotide sequence ID" value="NZ_FPBO01000054.1"/>
</dbReference>
<proteinExistence type="predicted"/>
<reference evidence="7" key="1">
    <citation type="submission" date="2016-10" db="EMBL/GenBank/DDBJ databases">
        <authorList>
            <person name="Varghese N."/>
            <person name="Submissions S."/>
        </authorList>
    </citation>
    <scope>NUCLEOTIDE SEQUENCE [LARGE SCALE GENOMIC DNA]</scope>
    <source>
        <strain evidence="7">CGMCC 1.11014</strain>
    </source>
</reference>
<name>A0A1I7M473_9BURK</name>